<dbReference type="EMBL" id="CP074694">
    <property type="protein sequence ID" value="QVL34964.1"/>
    <property type="molecule type" value="Genomic_DNA"/>
</dbReference>
<feature type="domain" description="DUF1553" evidence="2">
    <location>
        <begin position="194"/>
        <end position="430"/>
    </location>
</feature>
<proteinExistence type="predicted"/>
<organism evidence="3 4">
    <name type="scientific">Telmatocola sphagniphila</name>
    <dbReference type="NCBI Taxonomy" id="1123043"/>
    <lineage>
        <taxon>Bacteria</taxon>
        <taxon>Pseudomonadati</taxon>
        <taxon>Planctomycetota</taxon>
        <taxon>Planctomycetia</taxon>
        <taxon>Gemmatales</taxon>
        <taxon>Gemmataceae</taxon>
    </lineage>
</organism>
<dbReference type="PANTHER" id="PTHR35889">
    <property type="entry name" value="CYCLOINULO-OLIGOSACCHARIDE FRUCTANOTRANSFERASE-RELATED"/>
    <property type="match status" value="1"/>
</dbReference>
<evidence type="ECO:0000259" key="2">
    <source>
        <dbReference type="Pfam" id="PF07587"/>
    </source>
</evidence>
<evidence type="ECO:0000313" key="4">
    <source>
        <dbReference type="Proteomes" id="UP000676194"/>
    </source>
</evidence>
<dbReference type="AlphaFoldDB" id="A0A8E6BBD3"/>
<evidence type="ECO:0000313" key="3">
    <source>
        <dbReference type="EMBL" id="QVL34964.1"/>
    </source>
</evidence>
<dbReference type="InterPro" id="IPR022655">
    <property type="entry name" value="DUF1553"/>
</dbReference>
<accession>A0A8E6BBD3</accession>
<evidence type="ECO:0000256" key="1">
    <source>
        <dbReference type="SAM" id="MobiDB-lite"/>
    </source>
</evidence>
<feature type="region of interest" description="Disordered" evidence="1">
    <location>
        <begin position="129"/>
        <end position="153"/>
    </location>
</feature>
<keyword evidence="4" id="KW-1185">Reference proteome</keyword>
<dbReference type="PANTHER" id="PTHR35889:SF3">
    <property type="entry name" value="F-BOX DOMAIN-CONTAINING PROTEIN"/>
    <property type="match status" value="1"/>
</dbReference>
<reference evidence="3" key="1">
    <citation type="submission" date="2021-05" db="EMBL/GenBank/DDBJ databases">
        <title>Complete genome sequence of the cellulolytic planctomycete Telmatocola sphagniphila SP2T and characterization of the first cellulase from planctomycetes.</title>
        <authorList>
            <person name="Rakitin A.L."/>
            <person name="Beletsky A.V."/>
            <person name="Naumoff D.G."/>
            <person name="Kulichevskaya I.S."/>
            <person name="Mardanov A.V."/>
            <person name="Ravin N.V."/>
            <person name="Dedysh S.N."/>
        </authorList>
    </citation>
    <scope>NUCLEOTIDE SEQUENCE</scope>
    <source>
        <strain evidence="3">SP2T</strain>
    </source>
</reference>
<dbReference type="Pfam" id="PF07587">
    <property type="entry name" value="PSD1"/>
    <property type="match status" value="1"/>
</dbReference>
<name>A0A8E6BBD3_9BACT</name>
<gene>
    <name evidence="3" type="ORF">KIH39_19620</name>
</gene>
<dbReference type="Proteomes" id="UP000676194">
    <property type="component" value="Chromosome"/>
</dbReference>
<protein>
    <submittedName>
        <fullName evidence="3">DUF1553 domain-containing protein</fullName>
    </submittedName>
</protein>
<sequence length="461" mass="51675">MASRKVRDEKLSVDKVAQEAGLNKYFLDRWVKYLDPANAAKVPAEFKEWFTSQARSESLEFIFVAASLAEKIEKIEVPEKGNKPAKGQNKPNSLMKAMVLDDNAPYRVPPAEAESRFLIGSAKQDLVEMRKELDSRKKKSPPQPPRAPVVSGAGQGMKVYIRGNPMTKGEDAPKGFLQVLATTTAPQPAPKDYTRLDLAKAISNPENPLTARVYVNRVWQGHFGKGLVNTPSNFGSLGSKPSHAELLDFLAAEFVKQGWSTKWLHRQIMLSSTYQLASDEEPANNKIDAGNVYLWRSSRHRLDIESWRDSLLNAADRLDTTMGGPTFNLHDASARRRTVYAKISRHELDGLLRLFDFPDANVTADKRTSTTVPQQQLFALNSEFMVIQAKAFAERIAKLGTTDEARVTAAYKLAYGRLPESRELELGLSFLKTPNKPEDKLTRWQQYAQALLAANEFMYVD</sequence>
<dbReference type="KEGG" id="tsph:KIH39_19620"/>